<evidence type="ECO:0000256" key="1">
    <source>
        <dbReference type="SAM" id="MobiDB-lite"/>
    </source>
</evidence>
<proteinExistence type="predicted"/>
<name>A0A437C4E7_ORYJA</name>
<organism evidence="2 3">
    <name type="scientific">Oryzias javanicus</name>
    <name type="common">Javanese ricefish</name>
    <name type="synonym">Aplocheilus javanicus</name>
    <dbReference type="NCBI Taxonomy" id="123683"/>
    <lineage>
        <taxon>Eukaryota</taxon>
        <taxon>Metazoa</taxon>
        <taxon>Chordata</taxon>
        <taxon>Craniata</taxon>
        <taxon>Vertebrata</taxon>
        <taxon>Euteleostomi</taxon>
        <taxon>Actinopterygii</taxon>
        <taxon>Neopterygii</taxon>
        <taxon>Teleostei</taxon>
        <taxon>Neoteleostei</taxon>
        <taxon>Acanthomorphata</taxon>
        <taxon>Ovalentaria</taxon>
        <taxon>Atherinomorphae</taxon>
        <taxon>Beloniformes</taxon>
        <taxon>Adrianichthyidae</taxon>
        <taxon>Oryziinae</taxon>
        <taxon>Oryzias</taxon>
    </lineage>
</organism>
<feature type="region of interest" description="Disordered" evidence="1">
    <location>
        <begin position="69"/>
        <end position="127"/>
    </location>
</feature>
<evidence type="ECO:0000313" key="3">
    <source>
        <dbReference type="Proteomes" id="UP000283210"/>
    </source>
</evidence>
<reference evidence="2 3" key="2">
    <citation type="submission" date="2019-01" db="EMBL/GenBank/DDBJ databases">
        <title>A chromosome length genome reference of the Java medaka (oryzias javanicus).</title>
        <authorList>
            <person name="Herpin A."/>
            <person name="Takehana Y."/>
            <person name="Naruse K."/>
            <person name="Ansai S."/>
            <person name="Kawaguchi M."/>
        </authorList>
    </citation>
    <scope>NUCLEOTIDE SEQUENCE [LARGE SCALE GENOMIC DNA]</scope>
    <source>
        <strain evidence="2">RS831</strain>
        <tissue evidence="2">Whole body</tissue>
    </source>
</reference>
<feature type="compositionally biased region" description="Basic and acidic residues" evidence="1">
    <location>
        <begin position="112"/>
        <end position="127"/>
    </location>
</feature>
<dbReference type="EMBL" id="CM012458">
    <property type="protein sequence ID" value="RVE57463.1"/>
    <property type="molecule type" value="Genomic_DNA"/>
</dbReference>
<gene>
    <name evidence="2" type="ORF">OJAV_G00216430</name>
</gene>
<reference evidence="2 3" key="1">
    <citation type="submission" date="2018-11" db="EMBL/GenBank/DDBJ databases">
        <authorList>
            <person name="Lopez-Roques C."/>
            <person name="Donnadieu C."/>
            <person name="Bouchez O."/>
            <person name="Klopp C."/>
            <person name="Cabau C."/>
            <person name="Zahm M."/>
        </authorList>
    </citation>
    <scope>NUCLEOTIDE SEQUENCE [LARGE SCALE GENOMIC DNA]</scope>
    <source>
        <strain evidence="2">RS831</strain>
        <tissue evidence="2">Whole body</tissue>
    </source>
</reference>
<keyword evidence="3" id="KW-1185">Reference proteome</keyword>
<evidence type="ECO:0000313" key="2">
    <source>
        <dbReference type="EMBL" id="RVE57463.1"/>
    </source>
</evidence>
<accession>A0A437C4E7</accession>
<dbReference type="Proteomes" id="UP000283210">
    <property type="component" value="Chromosome 22"/>
</dbReference>
<sequence>MNAIMSDMSPLISHALAAVPAGIPTFPEFVSFWERRTKSSMVDEKLFRSKVEMIKLRFNQTGVSAQRCRVEEEGTSHPYLRGDSSQRGVRHHRVGQQHRWTATHPHQAVQGEGERAEEAYSTKDGSL</sequence>
<dbReference type="AlphaFoldDB" id="A0A437C4E7"/>
<protein>
    <submittedName>
        <fullName evidence="2">Uncharacterized protein</fullName>
    </submittedName>
</protein>